<name>A0ACB8CWL0_DERSI</name>
<keyword evidence="2" id="KW-1185">Reference proteome</keyword>
<protein>
    <submittedName>
        <fullName evidence="1">Uncharacterized protein</fullName>
    </submittedName>
</protein>
<dbReference type="EMBL" id="CM023473">
    <property type="protein sequence ID" value="KAH7953648.1"/>
    <property type="molecule type" value="Genomic_DNA"/>
</dbReference>
<comment type="caution">
    <text evidence="1">The sequence shown here is derived from an EMBL/GenBank/DDBJ whole genome shotgun (WGS) entry which is preliminary data.</text>
</comment>
<evidence type="ECO:0000313" key="2">
    <source>
        <dbReference type="Proteomes" id="UP000821865"/>
    </source>
</evidence>
<sequence length="220" mass="24475">MTRRTQMAYEALFEEVLNFAADMGLALNPKTVSADFELAAINAIRSLLPLSDVHGCLFHLYKFVWRRVRHLGLAVLYKNDVDGFAIKVKRLEVGYSEWRVEAVAEEQHRSAGQSASNTEWYGCEVRADDEGPEGRSPPGRAQLPAMIRHGQDGSDGVVGSFTVAHSLSPMVTCVFVVAYERSEGSAPVFPSVLLANFTECPLHLFVVDRFQDHVTFVWGK</sequence>
<proteinExistence type="predicted"/>
<evidence type="ECO:0000313" key="1">
    <source>
        <dbReference type="EMBL" id="KAH7953648.1"/>
    </source>
</evidence>
<dbReference type="Proteomes" id="UP000821865">
    <property type="component" value="Chromosome 4"/>
</dbReference>
<accession>A0ACB8CWL0</accession>
<organism evidence="1 2">
    <name type="scientific">Dermacentor silvarum</name>
    <name type="common">Tick</name>
    <dbReference type="NCBI Taxonomy" id="543639"/>
    <lineage>
        <taxon>Eukaryota</taxon>
        <taxon>Metazoa</taxon>
        <taxon>Ecdysozoa</taxon>
        <taxon>Arthropoda</taxon>
        <taxon>Chelicerata</taxon>
        <taxon>Arachnida</taxon>
        <taxon>Acari</taxon>
        <taxon>Parasitiformes</taxon>
        <taxon>Ixodida</taxon>
        <taxon>Ixodoidea</taxon>
        <taxon>Ixodidae</taxon>
        <taxon>Rhipicephalinae</taxon>
        <taxon>Dermacentor</taxon>
    </lineage>
</organism>
<reference evidence="1" key="1">
    <citation type="submission" date="2020-05" db="EMBL/GenBank/DDBJ databases">
        <title>Large-scale comparative analyses of tick genomes elucidate their genetic diversity and vector capacities.</title>
        <authorList>
            <person name="Jia N."/>
            <person name="Wang J."/>
            <person name="Shi W."/>
            <person name="Du L."/>
            <person name="Sun Y."/>
            <person name="Zhan W."/>
            <person name="Jiang J."/>
            <person name="Wang Q."/>
            <person name="Zhang B."/>
            <person name="Ji P."/>
            <person name="Sakyi L.B."/>
            <person name="Cui X."/>
            <person name="Yuan T."/>
            <person name="Jiang B."/>
            <person name="Yang W."/>
            <person name="Lam T.T.-Y."/>
            <person name="Chang Q."/>
            <person name="Ding S."/>
            <person name="Wang X."/>
            <person name="Zhu J."/>
            <person name="Ruan X."/>
            <person name="Zhao L."/>
            <person name="Wei J."/>
            <person name="Que T."/>
            <person name="Du C."/>
            <person name="Cheng J."/>
            <person name="Dai P."/>
            <person name="Han X."/>
            <person name="Huang E."/>
            <person name="Gao Y."/>
            <person name="Liu J."/>
            <person name="Shao H."/>
            <person name="Ye R."/>
            <person name="Li L."/>
            <person name="Wei W."/>
            <person name="Wang X."/>
            <person name="Wang C."/>
            <person name="Yang T."/>
            <person name="Huo Q."/>
            <person name="Li W."/>
            <person name="Guo W."/>
            <person name="Chen H."/>
            <person name="Zhou L."/>
            <person name="Ni X."/>
            <person name="Tian J."/>
            <person name="Zhou Y."/>
            <person name="Sheng Y."/>
            <person name="Liu T."/>
            <person name="Pan Y."/>
            <person name="Xia L."/>
            <person name="Li J."/>
            <person name="Zhao F."/>
            <person name="Cao W."/>
        </authorList>
    </citation>
    <scope>NUCLEOTIDE SEQUENCE</scope>
    <source>
        <strain evidence="1">Dsil-2018</strain>
    </source>
</reference>
<gene>
    <name evidence="1" type="ORF">HPB49_010856</name>
</gene>